<organism evidence="2 3">
    <name type="scientific">Sphaeroforma arctica JP610</name>
    <dbReference type="NCBI Taxonomy" id="667725"/>
    <lineage>
        <taxon>Eukaryota</taxon>
        <taxon>Ichthyosporea</taxon>
        <taxon>Ichthyophonida</taxon>
        <taxon>Sphaeroforma</taxon>
    </lineage>
</organism>
<dbReference type="RefSeq" id="XP_014150321.1">
    <property type="nucleotide sequence ID" value="XM_014294846.1"/>
</dbReference>
<sequence length="233" mass="26331">MVERMDRVDPMDMSFVNLAKKKLSFGDVVYKIAVRNKLIGWWKNTKADFAVVQTNKEKSGHHAPTQMYFFRGKMSTLFLYTYIFPRGESDLKTLYAVAGGPLMNDMSSAFDNSGSASNSGSDCEDKGVDVTSTGRTESHRNKIKQAERDAAENRKKELDTSNDAASETFLKSVQMFVKNDTLLHSKQDLGVISKEIMDLKRDLRDASDDPELIELIERAITKCKAEMKNIMFN</sequence>
<dbReference type="EMBL" id="KQ243115">
    <property type="protein sequence ID" value="KNC76419.1"/>
    <property type="molecule type" value="Genomic_DNA"/>
</dbReference>
<dbReference type="AlphaFoldDB" id="A0A0L0FI03"/>
<feature type="compositionally biased region" description="Basic and acidic residues" evidence="1">
    <location>
        <begin position="136"/>
        <end position="159"/>
    </location>
</feature>
<feature type="region of interest" description="Disordered" evidence="1">
    <location>
        <begin position="111"/>
        <end position="163"/>
    </location>
</feature>
<accession>A0A0L0FI03</accession>
<dbReference type="GeneID" id="25911584"/>
<reference evidence="2 3" key="1">
    <citation type="submission" date="2011-02" db="EMBL/GenBank/DDBJ databases">
        <title>The Genome Sequence of Sphaeroforma arctica JP610.</title>
        <authorList>
            <consortium name="The Broad Institute Genome Sequencing Platform"/>
            <person name="Russ C."/>
            <person name="Cuomo C."/>
            <person name="Young S.K."/>
            <person name="Zeng Q."/>
            <person name="Gargeya S."/>
            <person name="Alvarado L."/>
            <person name="Berlin A."/>
            <person name="Chapman S.B."/>
            <person name="Chen Z."/>
            <person name="Freedman E."/>
            <person name="Gellesch M."/>
            <person name="Goldberg J."/>
            <person name="Griggs A."/>
            <person name="Gujja S."/>
            <person name="Heilman E."/>
            <person name="Heiman D."/>
            <person name="Howarth C."/>
            <person name="Mehta T."/>
            <person name="Neiman D."/>
            <person name="Pearson M."/>
            <person name="Roberts A."/>
            <person name="Saif S."/>
            <person name="Shea T."/>
            <person name="Shenoy N."/>
            <person name="Sisk P."/>
            <person name="Stolte C."/>
            <person name="Sykes S."/>
            <person name="White J."/>
            <person name="Yandava C."/>
            <person name="Burger G."/>
            <person name="Gray M.W."/>
            <person name="Holland P.W.H."/>
            <person name="King N."/>
            <person name="Lang F.B.F."/>
            <person name="Roger A.J."/>
            <person name="Ruiz-Trillo I."/>
            <person name="Haas B."/>
            <person name="Nusbaum C."/>
            <person name="Birren B."/>
        </authorList>
    </citation>
    <scope>NUCLEOTIDE SEQUENCE [LARGE SCALE GENOMIC DNA]</scope>
    <source>
        <strain evidence="2 3">JP610</strain>
    </source>
</reference>
<keyword evidence="3" id="KW-1185">Reference proteome</keyword>
<gene>
    <name evidence="2" type="ORF">SARC_11080</name>
</gene>
<feature type="compositionally biased region" description="Low complexity" evidence="1">
    <location>
        <begin position="111"/>
        <end position="121"/>
    </location>
</feature>
<proteinExistence type="predicted"/>
<evidence type="ECO:0000313" key="3">
    <source>
        <dbReference type="Proteomes" id="UP000054560"/>
    </source>
</evidence>
<dbReference type="Proteomes" id="UP000054560">
    <property type="component" value="Unassembled WGS sequence"/>
</dbReference>
<name>A0A0L0FI03_9EUKA</name>
<evidence type="ECO:0000313" key="2">
    <source>
        <dbReference type="EMBL" id="KNC76419.1"/>
    </source>
</evidence>
<protein>
    <submittedName>
        <fullName evidence="2">Uncharacterized protein</fullName>
    </submittedName>
</protein>
<evidence type="ECO:0000256" key="1">
    <source>
        <dbReference type="SAM" id="MobiDB-lite"/>
    </source>
</evidence>